<protein>
    <submittedName>
        <fullName evidence="5">8907_t:CDS:1</fullName>
    </submittedName>
</protein>
<sequence length="102" mass="11688">MVRLKNRWLLFEITYDSTRPPDLNLRDISSVVKESISFNFGDVGLGSILSSISGTIKKCQLAAIEYDRQQILALKHADKLKDDQDVDHLLERSRREIMAVEI</sequence>
<dbReference type="GO" id="GO:0033204">
    <property type="term" value="F:ribonuclease P RNA binding"/>
    <property type="evidence" value="ECO:0007669"/>
    <property type="project" value="InterPro"/>
</dbReference>
<organism evidence="5 6">
    <name type="scientific">Paraglomus occultum</name>
    <dbReference type="NCBI Taxonomy" id="144539"/>
    <lineage>
        <taxon>Eukaryota</taxon>
        <taxon>Fungi</taxon>
        <taxon>Fungi incertae sedis</taxon>
        <taxon>Mucoromycota</taxon>
        <taxon>Glomeromycotina</taxon>
        <taxon>Glomeromycetes</taxon>
        <taxon>Paraglomerales</taxon>
        <taxon>Paraglomeraceae</taxon>
        <taxon>Paraglomus</taxon>
    </lineage>
</organism>
<dbReference type="OrthoDB" id="2371643at2759"/>
<dbReference type="GO" id="GO:0030681">
    <property type="term" value="C:multimeric ribonuclease P complex"/>
    <property type="evidence" value="ECO:0007669"/>
    <property type="project" value="TreeGrafter"/>
</dbReference>
<evidence type="ECO:0000256" key="1">
    <source>
        <dbReference type="ARBA" id="ARBA00004123"/>
    </source>
</evidence>
<dbReference type="PIRSF" id="PIRSF023803">
    <property type="entry name" value="Ribonuclease_P_prd"/>
    <property type="match status" value="1"/>
</dbReference>
<accession>A0A9N9CF94</accession>
<evidence type="ECO:0000313" key="5">
    <source>
        <dbReference type="EMBL" id="CAG8596812.1"/>
    </source>
</evidence>
<dbReference type="AlphaFoldDB" id="A0A9N9CF94"/>
<dbReference type="PANTHER" id="PTHR15441:SF2">
    <property type="entry name" value="RIBONUCLEASE P_MRP PROTEIN SUBUNIT POP5"/>
    <property type="match status" value="1"/>
</dbReference>
<evidence type="ECO:0000256" key="2">
    <source>
        <dbReference type="ARBA" id="ARBA00010800"/>
    </source>
</evidence>
<evidence type="ECO:0000256" key="4">
    <source>
        <dbReference type="ARBA" id="ARBA00023242"/>
    </source>
</evidence>
<dbReference type="PANTHER" id="PTHR15441">
    <property type="entry name" value="RIBONUCLEASE P PROTEIN SUBUNIT P14"/>
    <property type="match status" value="1"/>
</dbReference>
<dbReference type="GO" id="GO:0005730">
    <property type="term" value="C:nucleolus"/>
    <property type="evidence" value="ECO:0007669"/>
    <property type="project" value="TreeGrafter"/>
</dbReference>
<evidence type="ECO:0000313" key="6">
    <source>
        <dbReference type="Proteomes" id="UP000789572"/>
    </source>
</evidence>
<comment type="caution">
    <text evidence="5">The sequence shown here is derived from an EMBL/GenBank/DDBJ whole genome shotgun (WGS) entry which is preliminary data.</text>
</comment>
<comment type="subcellular location">
    <subcellularLocation>
        <location evidence="1">Nucleus</location>
    </subcellularLocation>
</comment>
<dbReference type="GO" id="GO:0001682">
    <property type="term" value="P:tRNA 5'-leader removal"/>
    <property type="evidence" value="ECO:0007669"/>
    <property type="project" value="InterPro"/>
</dbReference>
<dbReference type="InterPro" id="IPR038085">
    <property type="entry name" value="Rnp2-like_sf"/>
</dbReference>
<dbReference type="SUPFAM" id="SSF160350">
    <property type="entry name" value="Rnp2-like"/>
    <property type="match status" value="1"/>
</dbReference>
<keyword evidence="3" id="KW-0819">tRNA processing</keyword>
<keyword evidence="4" id="KW-0539">Nucleus</keyword>
<proteinExistence type="inferred from homology"/>
<evidence type="ECO:0000256" key="3">
    <source>
        <dbReference type="ARBA" id="ARBA00022694"/>
    </source>
</evidence>
<keyword evidence="6" id="KW-1185">Reference proteome</keyword>
<comment type="similarity">
    <text evidence="2">Belongs to the eukaryotic/archaeal RNase P protein component 2 family.</text>
</comment>
<dbReference type="Proteomes" id="UP000789572">
    <property type="component" value="Unassembled WGS sequence"/>
</dbReference>
<dbReference type="GO" id="GO:0000172">
    <property type="term" value="C:ribonuclease MRP complex"/>
    <property type="evidence" value="ECO:0007669"/>
    <property type="project" value="TreeGrafter"/>
</dbReference>
<dbReference type="InterPro" id="IPR016819">
    <property type="entry name" value="RNase_P/MRP_POP5"/>
</dbReference>
<gene>
    <name evidence="5" type="ORF">POCULU_LOCUS7255</name>
</gene>
<dbReference type="EMBL" id="CAJVPJ010001586">
    <property type="protein sequence ID" value="CAG8596812.1"/>
    <property type="molecule type" value="Genomic_DNA"/>
</dbReference>
<dbReference type="Pfam" id="PF01900">
    <property type="entry name" value="RNase_P_Rpp14"/>
    <property type="match status" value="1"/>
</dbReference>
<dbReference type="Gene3D" id="3.30.70.3250">
    <property type="entry name" value="Ribonuclease P, Pop5 subunit"/>
    <property type="match status" value="1"/>
</dbReference>
<name>A0A9N9CF94_9GLOM</name>
<dbReference type="InterPro" id="IPR002759">
    <property type="entry name" value="Pop5/Rpp14/Rnp2-like"/>
</dbReference>
<reference evidence="5" key="1">
    <citation type="submission" date="2021-06" db="EMBL/GenBank/DDBJ databases">
        <authorList>
            <person name="Kallberg Y."/>
            <person name="Tangrot J."/>
            <person name="Rosling A."/>
        </authorList>
    </citation>
    <scope>NUCLEOTIDE SEQUENCE</scope>
    <source>
        <strain evidence="5">IA702</strain>
    </source>
</reference>